<evidence type="ECO:0000313" key="3">
    <source>
        <dbReference type="Proteomes" id="UP001500711"/>
    </source>
</evidence>
<dbReference type="Gene3D" id="1.10.287.1060">
    <property type="entry name" value="ESAT-6-like"/>
    <property type="match status" value="1"/>
</dbReference>
<dbReference type="InterPro" id="IPR010310">
    <property type="entry name" value="T7SS_ESAT-6-like"/>
</dbReference>
<sequence length="102" mass="11129">MSGFGVSSEELDALAKRILEVDEQAQAKLRQVRNAADTVRASWKGTASTAFQNLIDRFDADAAKVQEALREIASQISESSKTYLQNEQAQEQSIGTIGNRLG</sequence>
<dbReference type="SUPFAM" id="SSF140453">
    <property type="entry name" value="EsxAB dimer-like"/>
    <property type="match status" value="1"/>
</dbReference>
<evidence type="ECO:0000313" key="2">
    <source>
        <dbReference type="EMBL" id="GAA3664285.1"/>
    </source>
</evidence>
<reference evidence="3" key="1">
    <citation type="journal article" date="2019" name="Int. J. Syst. Evol. Microbiol.">
        <title>The Global Catalogue of Microorganisms (GCM) 10K type strain sequencing project: providing services to taxonomists for standard genome sequencing and annotation.</title>
        <authorList>
            <consortium name="The Broad Institute Genomics Platform"/>
            <consortium name="The Broad Institute Genome Sequencing Center for Infectious Disease"/>
            <person name="Wu L."/>
            <person name="Ma J."/>
        </authorList>
    </citation>
    <scope>NUCLEOTIDE SEQUENCE [LARGE SCALE GENOMIC DNA]</scope>
    <source>
        <strain evidence="3">JCM 17494</strain>
    </source>
</reference>
<dbReference type="NCBIfam" id="TIGR03930">
    <property type="entry name" value="WXG100_ESAT6"/>
    <property type="match status" value="1"/>
</dbReference>
<protein>
    <recommendedName>
        <fullName evidence="1">ESAT-6-like protein</fullName>
    </recommendedName>
</protein>
<dbReference type="Proteomes" id="UP001500711">
    <property type="component" value="Unassembled WGS sequence"/>
</dbReference>
<keyword evidence="3" id="KW-1185">Reference proteome</keyword>
<dbReference type="RefSeq" id="WP_346133342.1">
    <property type="nucleotide sequence ID" value="NZ_BAABBE010000018.1"/>
</dbReference>
<accession>A0ABP7BN94</accession>
<proteinExistence type="inferred from homology"/>
<organism evidence="2 3">
    <name type="scientific">Lentzea roselyniae</name>
    <dbReference type="NCBI Taxonomy" id="531940"/>
    <lineage>
        <taxon>Bacteria</taxon>
        <taxon>Bacillati</taxon>
        <taxon>Actinomycetota</taxon>
        <taxon>Actinomycetes</taxon>
        <taxon>Pseudonocardiales</taxon>
        <taxon>Pseudonocardiaceae</taxon>
        <taxon>Lentzea</taxon>
    </lineage>
</organism>
<comment type="similarity">
    <text evidence="1">Belongs to the WXG100 family.</text>
</comment>
<dbReference type="Pfam" id="PF06013">
    <property type="entry name" value="WXG100"/>
    <property type="match status" value="1"/>
</dbReference>
<comment type="caution">
    <text evidence="2">The sequence shown here is derived from an EMBL/GenBank/DDBJ whole genome shotgun (WGS) entry which is preliminary data.</text>
</comment>
<gene>
    <name evidence="2" type="ORF">GCM10022267_58190</name>
</gene>
<dbReference type="EMBL" id="BAABBE010000018">
    <property type="protein sequence ID" value="GAA3664285.1"/>
    <property type="molecule type" value="Genomic_DNA"/>
</dbReference>
<dbReference type="InterPro" id="IPR036689">
    <property type="entry name" value="ESAT-6-like_sf"/>
</dbReference>
<name>A0ABP7BN94_9PSEU</name>
<evidence type="ECO:0000256" key="1">
    <source>
        <dbReference type="RuleBase" id="RU362001"/>
    </source>
</evidence>